<keyword evidence="6 11" id="KW-1133">Transmembrane helix</keyword>
<evidence type="ECO:0000256" key="10">
    <source>
        <dbReference type="ARBA" id="ARBA00023201"/>
    </source>
</evidence>
<comment type="similarity">
    <text evidence="2">Belongs to the monovalent cation:proton antiporter 2 (CPA2) transporter (TC 2.A.37) family.</text>
</comment>
<feature type="domain" description="Cation/H+ exchanger transmembrane" evidence="12">
    <location>
        <begin position="28"/>
        <end position="411"/>
    </location>
</feature>
<proteinExistence type="inferred from homology"/>
<keyword evidence="8" id="KW-0406">Ion transport</keyword>
<dbReference type="OrthoDB" id="9793589at2"/>
<evidence type="ECO:0000256" key="11">
    <source>
        <dbReference type="SAM" id="Phobius"/>
    </source>
</evidence>
<keyword evidence="10" id="KW-0739">Sodium transport</keyword>
<dbReference type="InterPro" id="IPR006153">
    <property type="entry name" value="Cation/H_exchanger_TM"/>
</dbReference>
<evidence type="ECO:0000256" key="8">
    <source>
        <dbReference type="ARBA" id="ARBA00023065"/>
    </source>
</evidence>
<dbReference type="AlphaFoldDB" id="A0A1G8BKZ5"/>
<dbReference type="Pfam" id="PF00999">
    <property type="entry name" value="Na_H_Exchanger"/>
    <property type="match status" value="1"/>
</dbReference>
<dbReference type="InterPro" id="IPR038770">
    <property type="entry name" value="Na+/solute_symporter_sf"/>
</dbReference>
<evidence type="ECO:0000256" key="4">
    <source>
        <dbReference type="ARBA" id="ARBA00022449"/>
    </source>
</evidence>
<keyword evidence="5 11" id="KW-0812">Transmembrane</keyword>
<feature type="transmembrane region" description="Helical" evidence="11">
    <location>
        <begin position="211"/>
        <end position="231"/>
    </location>
</feature>
<dbReference type="GO" id="GO:0015297">
    <property type="term" value="F:antiporter activity"/>
    <property type="evidence" value="ECO:0007669"/>
    <property type="project" value="UniProtKB-KW"/>
</dbReference>
<evidence type="ECO:0000256" key="2">
    <source>
        <dbReference type="ARBA" id="ARBA00005551"/>
    </source>
</evidence>
<keyword evidence="7" id="KW-0915">Sodium</keyword>
<dbReference type="STRING" id="200378.SAMN05216553_11995"/>
<feature type="transmembrane region" description="Helical" evidence="11">
    <location>
        <begin position="393"/>
        <end position="412"/>
    </location>
</feature>
<evidence type="ECO:0000256" key="3">
    <source>
        <dbReference type="ARBA" id="ARBA00022448"/>
    </source>
</evidence>
<protein>
    <submittedName>
        <fullName evidence="13">Kef-type K+ transport system, membrane component KefB</fullName>
    </submittedName>
</protein>
<feature type="transmembrane region" description="Helical" evidence="11">
    <location>
        <begin position="329"/>
        <end position="353"/>
    </location>
</feature>
<dbReference type="GO" id="GO:1902600">
    <property type="term" value="P:proton transmembrane transport"/>
    <property type="evidence" value="ECO:0007669"/>
    <property type="project" value="InterPro"/>
</dbReference>
<dbReference type="Proteomes" id="UP000199623">
    <property type="component" value="Unassembled WGS sequence"/>
</dbReference>
<organism evidence="13 14">
    <name type="scientific">Lentzea fradiae</name>
    <dbReference type="NCBI Taxonomy" id="200378"/>
    <lineage>
        <taxon>Bacteria</taxon>
        <taxon>Bacillati</taxon>
        <taxon>Actinomycetota</taxon>
        <taxon>Actinomycetes</taxon>
        <taxon>Pseudonocardiales</taxon>
        <taxon>Pseudonocardiaceae</taxon>
        <taxon>Lentzea</taxon>
    </lineage>
</organism>
<keyword evidence="3" id="KW-0813">Transport</keyword>
<feature type="transmembrane region" description="Helical" evidence="11">
    <location>
        <begin position="12"/>
        <end position="33"/>
    </location>
</feature>
<evidence type="ECO:0000313" key="14">
    <source>
        <dbReference type="Proteomes" id="UP000199623"/>
    </source>
</evidence>
<feature type="transmembrane region" description="Helical" evidence="11">
    <location>
        <begin position="84"/>
        <end position="106"/>
    </location>
</feature>
<reference evidence="14" key="1">
    <citation type="submission" date="2016-10" db="EMBL/GenBank/DDBJ databases">
        <authorList>
            <person name="Varghese N."/>
            <person name="Submissions S."/>
        </authorList>
    </citation>
    <scope>NUCLEOTIDE SEQUENCE [LARGE SCALE GENOMIC DNA]</scope>
    <source>
        <strain evidence="14">CGMCC 4.3506</strain>
    </source>
</reference>
<evidence type="ECO:0000256" key="1">
    <source>
        <dbReference type="ARBA" id="ARBA00004141"/>
    </source>
</evidence>
<dbReference type="PANTHER" id="PTHR43562:SF3">
    <property type="entry name" value="SODIUM ION_PROTON EXCHANGER (EUROFUNG)"/>
    <property type="match status" value="1"/>
</dbReference>
<dbReference type="Gene3D" id="1.20.1530.20">
    <property type="match status" value="1"/>
</dbReference>
<feature type="transmembrane region" description="Helical" evidence="11">
    <location>
        <begin position="297"/>
        <end position="317"/>
    </location>
</feature>
<feature type="transmembrane region" description="Helical" evidence="11">
    <location>
        <begin position="45"/>
        <end position="64"/>
    </location>
</feature>
<evidence type="ECO:0000256" key="6">
    <source>
        <dbReference type="ARBA" id="ARBA00022989"/>
    </source>
</evidence>
<feature type="transmembrane region" description="Helical" evidence="11">
    <location>
        <begin position="147"/>
        <end position="170"/>
    </location>
</feature>
<keyword evidence="4" id="KW-0050">Antiport</keyword>
<keyword evidence="9 11" id="KW-0472">Membrane</keyword>
<evidence type="ECO:0000256" key="7">
    <source>
        <dbReference type="ARBA" id="ARBA00023053"/>
    </source>
</evidence>
<keyword evidence="14" id="KW-1185">Reference proteome</keyword>
<feature type="transmembrane region" description="Helical" evidence="11">
    <location>
        <begin position="118"/>
        <end position="141"/>
    </location>
</feature>
<dbReference type="EMBL" id="FNCC01000019">
    <property type="protein sequence ID" value="SDH33260.1"/>
    <property type="molecule type" value="Genomic_DNA"/>
</dbReference>
<dbReference type="GO" id="GO:0006814">
    <property type="term" value="P:sodium ion transport"/>
    <property type="evidence" value="ECO:0007669"/>
    <property type="project" value="UniProtKB-KW"/>
</dbReference>
<evidence type="ECO:0000259" key="12">
    <source>
        <dbReference type="Pfam" id="PF00999"/>
    </source>
</evidence>
<evidence type="ECO:0000256" key="5">
    <source>
        <dbReference type="ARBA" id="ARBA00022692"/>
    </source>
</evidence>
<gene>
    <name evidence="13" type="ORF">SAMN05216553_11995</name>
</gene>
<sequence length="445" mass="45977">MTLASGPVPPIGGHSLFLFLLQLALLLLLALLMGRLAARVSLPPVVGELLTGIVLGPSLLGTVAPDWFAWLFPQQTEQFHLLDAFGQVGVLLLVGMTGLSLDLGLVRKRGGTAARVSLPGLVIPLGLGVGAGFLVPQALLADGSDRTVFAVFLGIAMCVSAIPVIAKTLIDLKLLHRNVGQLILISGTVDDVFGWLGLSIVTAMATTGVQAGGIARSVGFLALFLLAAFVVGRPLVRAVVRVTARSAEPGPCISAAVVVVLLVSATSHLMGLEAVFGALVAGVLLRSAGHGVLERLAPLRTLVMTVLAPAFFAMAGLRMDLSALTQPTVLLAAAVLLLIAVAGKFAGAFLGAWTSGLNRWEALAIGAGMNARGVVEVVVAMVGLRLGVLSTEMYTVVVLIAIVTSLMSPPVLRLAAARIEVTAGEQLRLSEYETPPRQQPAVDPV</sequence>
<dbReference type="RefSeq" id="WP_090058512.1">
    <property type="nucleotide sequence ID" value="NZ_FNCC01000019.1"/>
</dbReference>
<dbReference type="GO" id="GO:0016020">
    <property type="term" value="C:membrane"/>
    <property type="evidence" value="ECO:0007669"/>
    <property type="project" value="UniProtKB-SubCell"/>
</dbReference>
<dbReference type="PANTHER" id="PTHR43562">
    <property type="entry name" value="NAPA-TYPE SODIUM/HYDROGEN ANTIPORTER"/>
    <property type="match status" value="1"/>
</dbReference>
<evidence type="ECO:0000313" key="13">
    <source>
        <dbReference type="EMBL" id="SDH33260.1"/>
    </source>
</evidence>
<accession>A0A1G8BKZ5</accession>
<feature type="transmembrane region" description="Helical" evidence="11">
    <location>
        <begin position="252"/>
        <end position="285"/>
    </location>
</feature>
<comment type="subcellular location">
    <subcellularLocation>
        <location evidence="1">Membrane</location>
        <topology evidence="1">Multi-pass membrane protein</topology>
    </subcellularLocation>
</comment>
<feature type="transmembrane region" description="Helical" evidence="11">
    <location>
        <begin position="182"/>
        <end position="205"/>
    </location>
</feature>
<evidence type="ECO:0000256" key="9">
    <source>
        <dbReference type="ARBA" id="ARBA00023136"/>
    </source>
</evidence>
<name>A0A1G8BKZ5_9PSEU</name>